<evidence type="ECO:0000259" key="1">
    <source>
        <dbReference type="Pfam" id="PF13229"/>
    </source>
</evidence>
<reference evidence="2 3" key="1">
    <citation type="journal article" date="2009" name="Stand. Genomic Sci.">
        <title>Complete genome sequence of Jonesia denitrificans type strain (Prevot 55134).</title>
        <authorList>
            <person name="Pukall R."/>
            <person name="Gehrich-Schroter G."/>
            <person name="Lapidus A."/>
            <person name="Nolan M."/>
            <person name="Glavina Del Rio T."/>
            <person name="Lucas S."/>
            <person name="Chen F."/>
            <person name="Tice H."/>
            <person name="Pitluck S."/>
            <person name="Cheng J.F."/>
            <person name="Copeland A."/>
            <person name="Saunders E."/>
            <person name="Brettin T."/>
            <person name="Detter J.C."/>
            <person name="Bruce D."/>
            <person name="Goodwin L."/>
            <person name="Pati A."/>
            <person name="Ivanova N."/>
            <person name="Mavromatis K."/>
            <person name="Ovchinnikova G."/>
            <person name="Chen A."/>
            <person name="Palaniappan K."/>
            <person name="Land M."/>
            <person name="Hauser L."/>
            <person name="Chang Y.J."/>
            <person name="Jeffries C.D."/>
            <person name="Chain P."/>
            <person name="Goker M."/>
            <person name="Bristow J."/>
            <person name="Eisen J.A."/>
            <person name="Markowitz V."/>
            <person name="Hugenholtz P."/>
            <person name="Kyrpides N.C."/>
            <person name="Klenk H.P."/>
            <person name="Han C."/>
        </authorList>
    </citation>
    <scope>NUCLEOTIDE SEQUENCE [LARGE SCALE GENOMIC DNA]</scope>
    <source>
        <strain evidence="3">ATCC 14870 / DSM 20603 / BCRC 15368 / CIP 55.134 / JCM 11481 / NBRC 15587 / NCTC 10816 / Prevot 55134</strain>
    </source>
</reference>
<feature type="domain" description="Right handed beta helix" evidence="1">
    <location>
        <begin position="309"/>
        <end position="414"/>
    </location>
</feature>
<organism evidence="2 3">
    <name type="scientific">Jonesia denitrificans (strain ATCC 14870 / DSM 20603 / BCRC 15368 / CIP 55.134 / JCM 11481 / NBRC 15587 / NCTC 10816 / Prevot 55134)</name>
    <name type="common">Listeria denitrificans</name>
    <dbReference type="NCBI Taxonomy" id="471856"/>
    <lineage>
        <taxon>Bacteria</taxon>
        <taxon>Bacillati</taxon>
        <taxon>Actinomycetota</taxon>
        <taxon>Actinomycetes</taxon>
        <taxon>Micrococcales</taxon>
        <taxon>Jonesiaceae</taxon>
        <taxon>Jonesia</taxon>
    </lineage>
</organism>
<proteinExistence type="predicted"/>
<dbReference type="Gene3D" id="2.60.120.260">
    <property type="entry name" value="Galactose-binding domain-like"/>
    <property type="match status" value="1"/>
</dbReference>
<dbReference type="Gene3D" id="2.160.20.10">
    <property type="entry name" value="Single-stranded right-handed beta-helix, Pectin lyase-like"/>
    <property type="match status" value="1"/>
</dbReference>
<name>C7R269_JONDD</name>
<dbReference type="SUPFAM" id="SSF51126">
    <property type="entry name" value="Pectin lyase-like"/>
    <property type="match status" value="2"/>
</dbReference>
<dbReference type="Pfam" id="PF13229">
    <property type="entry name" value="Beta_helix"/>
    <property type="match status" value="2"/>
</dbReference>
<dbReference type="eggNOG" id="ENOG502ZB9C">
    <property type="taxonomic scope" value="Bacteria"/>
</dbReference>
<evidence type="ECO:0000313" key="2">
    <source>
        <dbReference type="EMBL" id="ACV09957.1"/>
    </source>
</evidence>
<accession>C7R269</accession>
<dbReference type="InterPro" id="IPR012334">
    <property type="entry name" value="Pectin_lyas_fold"/>
</dbReference>
<dbReference type="STRING" id="471856.Jden_2322"/>
<dbReference type="EMBL" id="CP001706">
    <property type="protein sequence ID" value="ACV09957.1"/>
    <property type="molecule type" value="Genomic_DNA"/>
</dbReference>
<evidence type="ECO:0000313" key="3">
    <source>
        <dbReference type="Proteomes" id="UP000000628"/>
    </source>
</evidence>
<dbReference type="KEGG" id="jde:Jden_2322"/>
<dbReference type="RefSeq" id="WP_015772569.1">
    <property type="nucleotide sequence ID" value="NC_013174.1"/>
</dbReference>
<dbReference type="InterPro" id="IPR011050">
    <property type="entry name" value="Pectin_lyase_fold/virulence"/>
</dbReference>
<dbReference type="HOGENOM" id="CLU_326472_0_0_11"/>
<dbReference type="InterPro" id="IPR006626">
    <property type="entry name" value="PbH1"/>
</dbReference>
<feature type="domain" description="Right handed beta helix" evidence="1">
    <location>
        <begin position="423"/>
        <end position="514"/>
    </location>
</feature>
<protein>
    <recommendedName>
        <fullName evidence="1">Right handed beta helix domain-containing protein</fullName>
    </recommendedName>
</protein>
<dbReference type="AlphaFoldDB" id="C7R269"/>
<dbReference type="Proteomes" id="UP000000628">
    <property type="component" value="Chromosome"/>
</dbReference>
<keyword evidence="3" id="KW-1185">Reference proteome</keyword>
<dbReference type="SMART" id="SM00710">
    <property type="entry name" value="PbH1"/>
    <property type="match status" value="9"/>
</dbReference>
<gene>
    <name evidence="2" type="ordered locus">Jden_2322</name>
</gene>
<sequence>MSITPFPTQGQYPWYDQLEQWGADTQAAAESAELNADALRADVATALSDSTAASAAAIAAAGLVGAPAGEAVLAAVSEGGAAYGELTRSFTQIRQTDLASFLEPGEVLPNDGVMDAYPLFQRAVDAVTAQGVPKTIAIPSGKYRIQSSVRWRTGSHVGFVGAGRENTRILPEGSAVFGIMDPSFDDTTTLNGLHFADFTIDCSGQTGPMDQVGIKGIALRWLVDSRFDRVRILNSWATSFGCDFLRNVTFADCTAIGSGRGAISRHSFGAGFGIGTGAFENETVRFESCYAEGARSSGFFVENLISTPNGVRGEGAGFIMTGCVAVGNWNGLRDFGAESSVITGCQFIDNENAGISIDGGSQAGRHGGRNNLATGNIIRGNSVGVLVGDAAVGSYTFADNEIVGNTLAGCRVTGRIGEGWIWQGNRISQNGAGGIEILSPLISLPQITNNVIRENGTGDGISMVGDTVEPVINGNTISGHRGAGIRLPGESSFMTTPTIRNNNTSENSLGSLVNEKVTDDTAHIAGNRAGASFSTLTNLNPRPSFQDGSIGPVTVITRFEAPVPLLDEERGYVRLIAMGNSPTARVMRVNAALSGPLTVSAWVRATRDTRIRAAVSGRWAAGTQSRNWQQGGVEATGDWQRVHVTFVLPANGSGADLTLSIDNTEAGGVLDVRDILLTPGVTLWGYFDGDSVGAEWTGAAYESTSVLTLSEVPISLEDRLFSLTGQVPLVEKVGSGTTGGLTETAAQPLTMYAVFASAPSGVRARLRSAVNPATDRFAIGRNGAGNAWVAVATDTTEATKFAAVNMVAGPAVIAGVREETIITVDVHGESSNSIEVDGFNAVPLANINNDASVVHSLVYLGAHEAGVRSAVMDALAAEYGIA</sequence>
<dbReference type="InterPro" id="IPR039448">
    <property type="entry name" value="Beta_helix"/>
</dbReference>